<dbReference type="OrthoDB" id="6265497at2759"/>
<dbReference type="InterPro" id="IPR049163">
    <property type="entry name" value="Pif1-like_2B_dom"/>
</dbReference>
<dbReference type="EMBL" id="KQ418196">
    <property type="protein sequence ID" value="KOF88274.1"/>
    <property type="molecule type" value="Genomic_DNA"/>
</dbReference>
<feature type="domain" description="DNA helicase Pif1-like 2B" evidence="1">
    <location>
        <begin position="31"/>
        <end position="74"/>
    </location>
</feature>
<protein>
    <recommendedName>
        <fullName evidence="1">DNA helicase Pif1-like 2B domain-containing protein</fullName>
    </recommendedName>
</protein>
<evidence type="ECO:0000313" key="2">
    <source>
        <dbReference type="EMBL" id="KOF88274.1"/>
    </source>
</evidence>
<dbReference type="SUPFAM" id="SSF52540">
    <property type="entry name" value="P-loop containing nucleoside triphosphate hydrolases"/>
    <property type="match status" value="1"/>
</dbReference>
<dbReference type="Pfam" id="PF21530">
    <property type="entry name" value="Pif1_2B_dom"/>
    <property type="match status" value="1"/>
</dbReference>
<evidence type="ECO:0000259" key="1">
    <source>
        <dbReference type="Pfam" id="PF21530"/>
    </source>
</evidence>
<proteinExistence type="predicted"/>
<gene>
    <name evidence="2" type="ORF">OCBIM_22015128mg</name>
</gene>
<sequence>MLLNKLPGEVFTNNSIDQVVDDQDIVDSPIEFLNSLEPPGTASHGLQLKKWTPIMLLHNSSQPKLCNGTRLIVHKYMRNCYVANILTGYGKGKIIFIPCIPVISSNVPFQFKRLQFPIPLSFAMSISKSQGQTLKVAGLQLEQPCFSHGQLYVGASCAGTKANLSAYSPQNKTKNIVYEEIFTLNAT</sequence>
<dbReference type="InterPro" id="IPR027417">
    <property type="entry name" value="P-loop_NTPase"/>
</dbReference>
<dbReference type="PANTHER" id="PTHR10492:SF94">
    <property type="entry name" value="ATP-DEPENDENT DNA HELICASE"/>
    <property type="match status" value="1"/>
</dbReference>
<reference evidence="2" key="1">
    <citation type="submission" date="2015-07" db="EMBL/GenBank/DDBJ databases">
        <title>MeaNS - Measles Nucleotide Surveillance Program.</title>
        <authorList>
            <person name="Tran T."/>
            <person name="Druce J."/>
        </authorList>
    </citation>
    <scope>NUCLEOTIDE SEQUENCE</scope>
    <source>
        <strain evidence="2">UCB-OBI-ISO-001</strain>
        <tissue evidence="2">Gonad</tissue>
    </source>
</reference>
<accession>A0A0L8HGN7</accession>
<name>A0A0L8HGN7_OCTBM</name>
<dbReference type="PANTHER" id="PTHR10492">
    <property type="match status" value="1"/>
</dbReference>
<dbReference type="AlphaFoldDB" id="A0A0L8HGN7"/>
<organism evidence="2">
    <name type="scientific">Octopus bimaculoides</name>
    <name type="common">California two-spotted octopus</name>
    <dbReference type="NCBI Taxonomy" id="37653"/>
    <lineage>
        <taxon>Eukaryota</taxon>
        <taxon>Metazoa</taxon>
        <taxon>Spiralia</taxon>
        <taxon>Lophotrochozoa</taxon>
        <taxon>Mollusca</taxon>
        <taxon>Cephalopoda</taxon>
        <taxon>Coleoidea</taxon>
        <taxon>Octopodiformes</taxon>
        <taxon>Octopoda</taxon>
        <taxon>Incirrata</taxon>
        <taxon>Octopodidae</taxon>
        <taxon>Octopus</taxon>
    </lineage>
</organism>